<evidence type="ECO:0000313" key="1">
    <source>
        <dbReference type="EMBL" id="KAE8037634.1"/>
    </source>
</evidence>
<accession>A0A660KP85</accession>
<dbReference type="Proteomes" id="UP000327013">
    <property type="component" value="Chromosome 4"/>
</dbReference>
<keyword evidence="2" id="KW-1185">Reference proteome</keyword>
<evidence type="ECO:0000313" key="2">
    <source>
        <dbReference type="Proteomes" id="UP000327013"/>
    </source>
</evidence>
<sequence>MVTKLSSEGALLTEFESPEEAASVMAHLRQHRKEISNYRMPLNVGPAKTKENLSLVSL</sequence>
<dbReference type="EMBL" id="CM017324">
    <property type="protein sequence ID" value="KAE8037634.1"/>
    <property type="molecule type" value="Genomic_DNA"/>
</dbReference>
<proteinExistence type="predicted"/>
<reference evidence="1 2" key="1">
    <citation type="submission" date="2019-06" db="EMBL/GenBank/DDBJ databases">
        <title>A chromosomal-level reference genome of Carpinus fangiana (Coryloideae, Betulaceae).</title>
        <authorList>
            <person name="Yang X."/>
            <person name="Wang Z."/>
            <person name="Zhang L."/>
            <person name="Hao G."/>
            <person name="Liu J."/>
            <person name="Yang Y."/>
        </authorList>
    </citation>
    <scope>NUCLEOTIDE SEQUENCE [LARGE SCALE GENOMIC DNA]</scope>
    <source>
        <strain evidence="1">Cfa_2016G</strain>
        <tissue evidence="1">Leaf</tissue>
    </source>
</reference>
<dbReference type="AlphaFoldDB" id="A0A660KP85"/>
<organism evidence="1 2">
    <name type="scientific">Carpinus fangiana</name>
    <dbReference type="NCBI Taxonomy" id="176857"/>
    <lineage>
        <taxon>Eukaryota</taxon>
        <taxon>Viridiplantae</taxon>
        <taxon>Streptophyta</taxon>
        <taxon>Embryophyta</taxon>
        <taxon>Tracheophyta</taxon>
        <taxon>Spermatophyta</taxon>
        <taxon>Magnoliopsida</taxon>
        <taxon>eudicotyledons</taxon>
        <taxon>Gunneridae</taxon>
        <taxon>Pentapetalae</taxon>
        <taxon>rosids</taxon>
        <taxon>fabids</taxon>
        <taxon>Fagales</taxon>
        <taxon>Betulaceae</taxon>
        <taxon>Carpinus</taxon>
    </lineage>
</organism>
<gene>
    <name evidence="1" type="ORF">FH972_010207</name>
</gene>
<name>A0A660KP85_9ROSI</name>
<protein>
    <submittedName>
        <fullName evidence="1">Uncharacterized protein</fullName>
    </submittedName>
</protein>